<keyword evidence="3" id="KW-0561">Oxygen transport</keyword>
<dbReference type="AlphaFoldDB" id="A0A7R9GKT6"/>
<evidence type="ECO:0000256" key="3">
    <source>
        <dbReference type="ARBA" id="ARBA00022621"/>
    </source>
</evidence>
<evidence type="ECO:0000256" key="5">
    <source>
        <dbReference type="ARBA" id="ARBA00022801"/>
    </source>
</evidence>
<dbReference type="PANTHER" id="PTHR46458:SF1">
    <property type="entry name" value="GEO09476P1"/>
    <property type="match status" value="1"/>
</dbReference>
<dbReference type="EMBL" id="OA888946">
    <property type="protein sequence ID" value="CAD7284087.1"/>
    <property type="molecule type" value="Genomic_DNA"/>
</dbReference>
<evidence type="ECO:0000256" key="6">
    <source>
        <dbReference type="ARBA" id="ARBA00023004"/>
    </source>
</evidence>
<keyword evidence="1" id="KW-0813">Transport</keyword>
<keyword evidence="10" id="KW-1185">Reference proteome</keyword>
<keyword evidence="4" id="KW-0479">Metal-binding</keyword>
<dbReference type="CDD" id="cd01040">
    <property type="entry name" value="Mb-like"/>
    <property type="match status" value="1"/>
</dbReference>
<keyword evidence="5" id="KW-0378">Hydrolase</keyword>
<dbReference type="SUPFAM" id="SSF142877">
    <property type="entry name" value="EndoU-like"/>
    <property type="match status" value="1"/>
</dbReference>
<dbReference type="GO" id="GO:0020037">
    <property type="term" value="F:heme binding"/>
    <property type="evidence" value="ECO:0007669"/>
    <property type="project" value="InterPro"/>
</dbReference>
<reference evidence="9" key="1">
    <citation type="submission" date="2020-11" db="EMBL/GenBank/DDBJ databases">
        <authorList>
            <person name="Tran Van P."/>
        </authorList>
    </citation>
    <scope>NUCLEOTIDE SEQUENCE</scope>
</reference>
<dbReference type="InterPro" id="IPR012292">
    <property type="entry name" value="Globin/Proto"/>
</dbReference>
<evidence type="ECO:0000313" key="10">
    <source>
        <dbReference type="Proteomes" id="UP000678499"/>
    </source>
</evidence>
<evidence type="ECO:0000313" key="9">
    <source>
        <dbReference type="EMBL" id="CAD7284087.1"/>
    </source>
</evidence>
<dbReference type="Gene3D" id="1.10.490.10">
    <property type="entry name" value="Globins"/>
    <property type="match status" value="1"/>
</dbReference>
<dbReference type="Proteomes" id="UP000678499">
    <property type="component" value="Unassembled WGS sequence"/>
</dbReference>
<evidence type="ECO:0000259" key="8">
    <source>
        <dbReference type="PROSITE" id="PS51959"/>
    </source>
</evidence>
<dbReference type="GO" id="GO:0019825">
    <property type="term" value="F:oxygen binding"/>
    <property type="evidence" value="ECO:0007669"/>
    <property type="project" value="InterPro"/>
</dbReference>
<evidence type="ECO:0000256" key="4">
    <source>
        <dbReference type="ARBA" id="ARBA00022723"/>
    </source>
</evidence>
<name>A0A7R9GKT6_9CRUS</name>
<dbReference type="EMBL" id="CAJPEX010006909">
    <property type="protein sequence ID" value="CAG0924239.1"/>
    <property type="molecule type" value="Genomic_DNA"/>
</dbReference>
<feature type="domain" description="EndoU" evidence="8">
    <location>
        <begin position="1"/>
        <end position="61"/>
    </location>
</feature>
<accession>A0A7R9GKT6</accession>
<dbReference type="InterPro" id="IPR044399">
    <property type="entry name" value="Mb-like_M"/>
</dbReference>
<dbReference type="GO" id="GO:0016787">
    <property type="term" value="F:hydrolase activity"/>
    <property type="evidence" value="ECO:0007669"/>
    <property type="project" value="UniProtKB-KW"/>
</dbReference>
<dbReference type="PROSITE" id="PS01033">
    <property type="entry name" value="GLOBIN"/>
    <property type="match status" value="1"/>
</dbReference>
<dbReference type="SUPFAM" id="SSF46458">
    <property type="entry name" value="Globin-like"/>
    <property type="match status" value="1"/>
</dbReference>
<sequence length="175" mass="20568">MFVGVSPEFEVALYTVCYYARPNKRCPMRVNGKTFDVKTFQQLDSAKNETYLGSAFAQLFDKHPKYKDKFYKLKDIPNDQLPTNKALACHSLMFTRAIETMVENVDDKDMMEEILLRLAYRHIRLDLCDKDLQRVSDLFIDQLDKSEHQIWKQAFHKLNPQIGIFLDSLKREGHV</sequence>
<proteinExistence type="predicted"/>
<evidence type="ECO:0000259" key="7">
    <source>
        <dbReference type="PROSITE" id="PS01033"/>
    </source>
</evidence>
<dbReference type="PANTHER" id="PTHR46458">
    <property type="entry name" value="BLR2807 PROTEIN"/>
    <property type="match status" value="1"/>
</dbReference>
<dbReference type="GO" id="GO:0005344">
    <property type="term" value="F:oxygen carrier activity"/>
    <property type="evidence" value="ECO:0007669"/>
    <property type="project" value="UniProtKB-KW"/>
</dbReference>
<dbReference type="InterPro" id="IPR018998">
    <property type="entry name" value="EndoU_C"/>
</dbReference>
<dbReference type="InterPro" id="IPR050532">
    <property type="entry name" value="Globin-like_OT"/>
</dbReference>
<dbReference type="OrthoDB" id="6334282at2759"/>
<evidence type="ECO:0000256" key="2">
    <source>
        <dbReference type="ARBA" id="ARBA00022617"/>
    </source>
</evidence>
<feature type="domain" description="Globin" evidence="7">
    <location>
        <begin position="27"/>
        <end position="175"/>
    </location>
</feature>
<gene>
    <name evidence="9" type="ORF">NMOB1V02_LOCUS11695</name>
</gene>
<keyword evidence="2" id="KW-0349">Heme</keyword>
<dbReference type="GO" id="GO:0004521">
    <property type="term" value="F:RNA endonuclease activity"/>
    <property type="evidence" value="ECO:0007669"/>
    <property type="project" value="InterPro"/>
</dbReference>
<keyword evidence="6" id="KW-0408">Iron</keyword>
<organism evidence="9">
    <name type="scientific">Notodromas monacha</name>
    <dbReference type="NCBI Taxonomy" id="399045"/>
    <lineage>
        <taxon>Eukaryota</taxon>
        <taxon>Metazoa</taxon>
        <taxon>Ecdysozoa</taxon>
        <taxon>Arthropoda</taxon>
        <taxon>Crustacea</taxon>
        <taxon>Oligostraca</taxon>
        <taxon>Ostracoda</taxon>
        <taxon>Podocopa</taxon>
        <taxon>Podocopida</taxon>
        <taxon>Cypridocopina</taxon>
        <taxon>Cypridoidea</taxon>
        <taxon>Cyprididae</taxon>
        <taxon>Notodromas</taxon>
    </lineage>
</organism>
<dbReference type="PROSITE" id="PS51959">
    <property type="entry name" value="ENDOU"/>
    <property type="match status" value="1"/>
</dbReference>
<dbReference type="InterPro" id="IPR009050">
    <property type="entry name" value="Globin-like_sf"/>
</dbReference>
<dbReference type="InterPro" id="IPR000971">
    <property type="entry name" value="Globin"/>
</dbReference>
<dbReference type="Pfam" id="PF09412">
    <property type="entry name" value="XendoU"/>
    <property type="match status" value="1"/>
</dbReference>
<dbReference type="GO" id="GO:0046872">
    <property type="term" value="F:metal ion binding"/>
    <property type="evidence" value="ECO:0007669"/>
    <property type="project" value="UniProtKB-KW"/>
</dbReference>
<dbReference type="InterPro" id="IPR037227">
    <property type="entry name" value="EndoU-like"/>
</dbReference>
<evidence type="ECO:0000256" key="1">
    <source>
        <dbReference type="ARBA" id="ARBA00022448"/>
    </source>
</evidence>
<protein>
    <submittedName>
        <fullName evidence="9">Uncharacterized protein</fullName>
    </submittedName>
</protein>